<evidence type="ECO:0000313" key="8">
    <source>
        <dbReference type="Proteomes" id="UP000182114"/>
    </source>
</evidence>
<dbReference type="InterPro" id="IPR050306">
    <property type="entry name" value="PfkB_Carbo_kinase"/>
</dbReference>
<proteinExistence type="inferred from homology"/>
<dbReference type="Pfam" id="PF00294">
    <property type="entry name" value="PfkB"/>
    <property type="match status" value="1"/>
</dbReference>
<dbReference type="InterPro" id="IPR029056">
    <property type="entry name" value="Ribokinase-like"/>
</dbReference>
<comment type="similarity">
    <text evidence="1">Belongs to the carbohydrate kinase PfkB family.</text>
</comment>
<dbReference type="GO" id="GO:0016301">
    <property type="term" value="F:kinase activity"/>
    <property type="evidence" value="ECO:0007669"/>
    <property type="project" value="UniProtKB-KW"/>
</dbReference>
<keyword evidence="2" id="KW-0808">Transferase</keyword>
<organism evidence="7 8">
    <name type="scientific">Cellulophaga baltica</name>
    <dbReference type="NCBI Taxonomy" id="76594"/>
    <lineage>
        <taxon>Bacteria</taxon>
        <taxon>Pseudomonadati</taxon>
        <taxon>Bacteroidota</taxon>
        <taxon>Flavobacteriia</taxon>
        <taxon>Flavobacteriales</taxon>
        <taxon>Flavobacteriaceae</taxon>
        <taxon>Cellulophaga</taxon>
    </lineage>
</organism>
<name>A0A1G7IFH2_9FLAO</name>
<keyword evidence="4 7" id="KW-0418">Kinase</keyword>
<evidence type="ECO:0000259" key="6">
    <source>
        <dbReference type="Pfam" id="PF00294"/>
    </source>
</evidence>
<keyword evidence="5" id="KW-0067">ATP-binding</keyword>
<dbReference type="EMBL" id="FNBD01000007">
    <property type="protein sequence ID" value="SDF11049.1"/>
    <property type="molecule type" value="Genomic_DNA"/>
</dbReference>
<evidence type="ECO:0000256" key="4">
    <source>
        <dbReference type="ARBA" id="ARBA00022777"/>
    </source>
</evidence>
<reference evidence="8" key="1">
    <citation type="submission" date="2016-10" db="EMBL/GenBank/DDBJ databases">
        <authorList>
            <person name="Varghese N."/>
            <person name="Submissions S."/>
        </authorList>
    </citation>
    <scope>NUCLEOTIDE SEQUENCE [LARGE SCALE GENOMIC DNA]</scope>
    <source>
        <strain evidence="8">DSM 24729</strain>
    </source>
</reference>
<dbReference type="CDD" id="cd01166">
    <property type="entry name" value="KdgK"/>
    <property type="match status" value="1"/>
</dbReference>
<gene>
    <name evidence="7" type="ORF">SAMN04487992_107197</name>
</gene>
<dbReference type="RefSeq" id="WP_083332251.1">
    <property type="nucleotide sequence ID" value="NZ_CANMGP010000002.1"/>
</dbReference>
<dbReference type="Gene3D" id="3.40.1190.30">
    <property type="match status" value="1"/>
</dbReference>
<keyword evidence="3" id="KW-0547">Nucleotide-binding</keyword>
<dbReference type="Gene3D" id="6.10.140.490">
    <property type="match status" value="1"/>
</dbReference>
<dbReference type="InterPro" id="IPR011611">
    <property type="entry name" value="PfkB_dom"/>
</dbReference>
<dbReference type="Proteomes" id="UP000182114">
    <property type="component" value="Unassembled WGS sequence"/>
</dbReference>
<dbReference type="SUPFAM" id="SSF53613">
    <property type="entry name" value="Ribokinase-like"/>
    <property type="match status" value="1"/>
</dbReference>
<evidence type="ECO:0000256" key="2">
    <source>
        <dbReference type="ARBA" id="ARBA00022679"/>
    </source>
</evidence>
<dbReference type="Gene3D" id="3.40.1620.20">
    <property type="match status" value="1"/>
</dbReference>
<evidence type="ECO:0000256" key="3">
    <source>
        <dbReference type="ARBA" id="ARBA00022741"/>
    </source>
</evidence>
<protein>
    <submittedName>
        <fullName evidence="7">Fructokinase</fullName>
    </submittedName>
</protein>
<dbReference type="PANTHER" id="PTHR43085">
    <property type="entry name" value="HEXOKINASE FAMILY MEMBER"/>
    <property type="match status" value="1"/>
</dbReference>
<dbReference type="PANTHER" id="PTHR43085:SF1">
    <property type="entry name" value="PSEUDOURIDINE KINASE-RELATED"/>
    <property type="match status" value="1"/>
</dbReference>
<evidence type="ECO:0000256" key="1">
    <source>
        <dbReference type="ARBA" id="ARBA00010688"/>
    </source>
</evidence>
<accession>A0A1G7IFH2</accession>
<sequence length="312" mass="34519">MKTKPRTIDILCVGEILIDFIGHQSGMGIDNTRDYHRYLGGSPTNVAMNAARLGLNPALVASVGDDGFGSYIFKRLDEVGISTKYITKKKNKPTSVIFVSRTAGTPDFIPFRQADKAITEKQLSKALLLDSKIFHTTCFALSKNPAQATILKKAHEAFELGCQLSIDVNYARKLWKSRAEALRVIKAYCKFNPLVKISEDDMLRLFKKEVPHDEIFNFFHSEGVTTVCLTLGSKGVKLSKQGYGVITLPAIKVDKIMDATGAGDAFWSGFLFAYINEKPIEKCLEVALKLAALKLQNVGRLPDNINIISELL</sequence>
<evidence type="ECO:0000313" key="7">
    <source>
        <dbReference type="EMBL" id="SDF11049.1"/>
    </source>
</evidence>
<evidence type="ECO:0000256" key="5">
    <source>
        <dbReference type="ARBA" id="ARBA00022840"/>
    </source>
</evidence>
<dbReference type="GO" id="GO:0005524">
    <property type="term" value="F:ATP binding"/>
    <property type="evidence" value="ECO:0007669"/>
    <property type="project" value="UniProtKB-KW"/>
</dbReference>
<feature type="domain" description="Carbohydrate kinase PfkB" evidence="6">
    <location>
        <begin position="9"/>
        <end position="299"/>
    </location>
</feature>
<keyword evidence="8" id="KW-1185">Reference proteome</keyword>
<dbReference type="AlphaFoldDB" id="A0A1G7IFH2"/>
<dbReference type="eggNOG" id="COG0524">
    <property type="taxonomic scope" value="Bacteria"/>
</dbReference>